<organism evidence="1 2">
    <name type="scientific">Gigaspora margarita</name>
    <dbReference type="NCBI Taxonomy" id="4874"/>
    <lineage>
        <taxon>Eukaryota</taxon>
        <taxon>Fungi</taxon>
        <taxon>Fungi incertae sedis</taxon>
        <taxon>Mucoromycota</taxon>
        <taxon>Glomeromycotina</taxon>
        <taxon>Glomeromycetes</taxon>
        <taxon>Diversisporales</taxon>
        <taxon>Gigasporaceae</taxon>
        <taxon>Gigaspora</taxon>
    </lineage>
</organism>
<name>A0ABN7VXF8_GIGMA</name>
<comment type="caution">
    <text evidence="1">The sequence shown here is derived from an EMBL/GenBank/DDBJ whole genome shotgun (WGS) entry which is preliminary data.</text>
</comment>
<protein>
    <submittedName>
        <fullName evidence="1">21486_t:CDS:1</fullName>
    </submittedName>
</protein>
<evidence type="ECO:0000313" key="1">
    <source>
        <dbReference type="EMBL" id="CAG8805180.1"/>
    </source>
</evidence>
<proteinExistence type="predicted"/>
<keyword evidence="2" id="KW-1185">Reference proteome</keyword>
<sequence>MRLEEKRKISQLYQNIYSNIDGLSPLVTNENSKSMPLEQNPICKRKKQNEEEINYNMQEATIQETNPNTSKDTSIIIEELNSRYDQTLKITGMISELHTEGTDIFGGSHTQIEQDRDQIVNIVGKVQVQGTTLEQEIRTIELSNITQIDKMEVEDTQAQATIRSWDTENSE</sequence>
<gene>
    <name evidence="1" type="ORF">GMARGA_LOCUS24033</name>
</gene>
<reference evidence="1 2" key="1">
    <citation type="submission" date="2021-06" db="EMBL/GenBank/DDBJ databases">
        <authorList>
            <person name="Kallberg Y."/>
            <person name="Tangrot J."/>
            <person name="Rosling A."/>
        </authorList>
    </citation>
    <scope>NUCLEOTIDE SEQUENCE [LARGE SCALE GENOMIC DNA]</scope>
    <source>
        <strain evidence="1 2">120-4 pot B 10/14</strain>
    </source>
</reference>
<evidence type="ECO:0000313" key="2">
    <source>
        <dbReference type="Proteomes" id="UP000789901"/>
    </source>
</evidence>
<dbReference type="EMBL" id="CAJVQB010024926">
    <property type="protein sequence ID" value="CAG8805180.1"/>
    <property type="molecule type" value="Genomic_DNA"/>
</dbReference>
<dbReference type="Proteomes" id="UP000789901">
    <property type="component" value="Unassembled WGS sequence"/>
</dbReference>
<accession>A0ABN7VXF8</accession>